<keyword evidence="1" id="KW-0238">DNA-binding</keyword>
<dbReference type="SUPFAM" id="SSF46955">
    <property type="entry name" value="Putative DNA-binding domain"/>
    <property type="match status" value="1"/>
</dbReference>
<accession>A0ABP8CNS3</accession>
<reference evidence="4" key="1">
    <citation type="journal article" date="2019" name="Int. J. Syst. Evol. Microbiol.">
        <title>The Global Catalogue of Microorganisms (GCM) 10K type strain sequencing project: providing services to taxonomists for standard genome sequencing and annotation.</title>
        <authorList>
            <consortium name="The Broad Institute Genomics Platform"/>
            <consortium name="The Broad Institute Genome Sequencing Center for Infectious Disease"/>
            <person name="Wu L."/>
            <person name="Ma J."/>
        </authorList>
    </citation>
    <scope>NUCLEOTIDE SEQUENCE [LARGE SCALE GENOMIC DNA]</scope>
    <source>
        <strain evidence="4">JCM 17440</strain>
    </source>
</reference>
<feature type="domain" description="HTH merR-type" evidence="2">
    <location>
        <begin position="5"/>
        <end position="73"/>
    </location>
</feature>
<dbReference type="PROSITE" id="PS00552">
    <property type="entry name" value="HTH_MERR_1"/>
    <property type="match status" value="1"/>
</dbReference>
<dbReference type="PROSITE" id="PS50937">
    <property type="entry name" value="HTH_MERR_2"/>
    <property type="match status" value="1"/>
</dbReference>
<evidence type="ECO:0000256" key="1">
    <source>
        <dbReference type="ARBA" id="ARBA00023125"/>
    </source>
</evidence>
<dbReference type="EMBL" id="BAABAS010000028">
    <property type="protein sequence ID" value="GAA4241546.1"/>
    <property type="molecule type" value="Genomic_DNA"/>
</dbReference>
<dbReference type="SMART" id="SM00422">
    <property type="entry name" value="HTH_MERR"/>
    <property type="match status" value="1"/>
</dbReference>
<dbReference type="InterPro" id="IPR047057">
    <property type="entry name" value="MerR_fam"/>
</dbReference>
<evidence type="ECO:0000313" key="3">
    <source>
        <dbReference type="EMBL" id="GAA4241546.1"/>
    </source>
</evidence>
<dbReference type="PANTHER" id="PTHR30204">
    <property type="entry name" value="REDOX-CYCLING DRUG-SENSING TRANSCRIPTIONAL ACTIVATOR SOXR"/>
    <property type="match status" value="1"/>
</dbReference>
<gene>
    <name evidence="3" type="ORF">GCM10022254_70850</name>
</gene>
<dbReference type="Gene3D" id="1.10.1660.10">
    <property type="match status" value="1"/>
</dbReference>
<dbReference type="InterPro" id="IPR000551">
    <property type="entry name" value="MerR-type_HTH_dom"/>
</dbReference>
<dbReference type="Pfam" id="PF13411">
    <property type="entry name" value="MerR_1"/>
    <property type="match status" value="1"/>
</dbReference>
<dbReference type="InterPro" id="IPR009061">
    <property type="entry name" value="DNA-bd_dom_put_sf"/>
</dbReference>
<protein>
    <submittedName>
        <fullName evidence="3">MerR family transcriptional regulator</fullName>
    </submittedName>
</protein>
<sequence length="141" mass="15047">MADETLTIGQLAGRSGVAASALRYWEGVGLLPPPVRVSGQRRYPPSTVELVGVILLLRDVGFSLRDLKALLASATSADGRREVAGRKLAELDERIVQVQAARTAVAHSLACPHEDFFDCPSFTGMVSARLGGASIDEAHRH</sequence>
<proteinExistence type="predicted"/>
<evidence type="ECO:0000313" key="4">
    <source>
        <dbReference type="Proteomes" id="UP001501710"/>
    </source>
</evidence>
<dbReference type="PRINTS" id="PR00040">
    <property type="entry name" value="HTHMERR"/>
</dbReference>
<evidence type="ECO:0000259" key="2">
    <source>
        <dbReference type="PROSITE" id="PS50937"/>
    </source>
</evidence>
<dbReference type="RefSeq" id="WP_344906593.1">
    <property type="nucleotide sequence ID" value="NZ_BAABAS010000028.1"/>
</dbReference>
<organism evidence="3 4">
    <name type="scientific">Actinomadura meridiana</name>
    <dbReference type="NCBI Taxonomy" id="559626"/>
    <lineage>
        <taxon>Bacteria</taxon>
        <taxon>Bacillati</taxon>
        <taxon>Actinomycetota</taxon>
        <taxon>Actinomycetes</taxon>
        <taxon>Streptosporangiales</taxon>
        <taxon>Thermomonosporaceae</taxon>
        <taxon>Actinomadura</taxon>
    </lineage>
</organism>
<keyword evidence="4" id="KW-1185">Reference proteome</keyword>
<dbReference type="Proteomes" id="UP001501710">
    <property type="component" value="Unassembled WGS sequence"/>
</dbReference>
<name>A0ABP8CNS3_9ACTN</name>
<dbReference type="PANTHER" id="PTHR30204:SF97">
    <property type="entry name" value="MERR FAMILY REGULATORY PROTEIN"/>
    <property type="match status" value="1"/>
</dbReference>
<comment type="caution">
    <text evidence="3">The sequence shown here is derived from an EMBL/GenBank/DDBJ whole genome shotgun (WGS) entry which is preliminary data.</text>
</comment>